<reference evidence="1 2" key="1">
    <citation type="submission" date="2015-08" db="EMBL/GenBank/DDBJ databases">
        <title>Whole genome sequence of Flavobacterium akiainvivens IK-1T, from decaying Wikstroemia oahuensis, an endemic Hawaiian shrub.</title>
        <authorList>
            <person name="Wan X."/>
            <person name="Hou S."/>
            <person name="Saito J."/>
            <person name="Donachie S."/>
        </authorList>
    </citation>
    <scope>NUCLEOTIDE SEQUENCE [LARGE SCALE GENOMIC DNA]</scope>
    <source>
        <strain evidence="1 2">IK-1</strain>
    </source>
</reference>
<dbReference type="Proteomes" id="UP000037755">
    <property type="component" value="Unassembled WGS sequence"/>
</dbReference>
<evidence type="ECO:0000313" key="1">
    <source>
        <dbReference type="EMBL" id="KOS04928.1"/>
    </source>
</evidence>
<gene>
    <name evidence="1" type="ORF">AM493_01910</name>
</gene>
<dbReference type="AlphaFoldDB" id="A0A0M8MG72"/>
<name>A0A0M8MG72_9FLAO</name>
<protein>
    <submittedName>
        <fullName evidence="1">Uncharacterized protein</fullName>
    </submittedName>
</protein>
<dbReference type="OrthoDB" id="981427at2"/>
<dbReference type="RefSeq" id="WP_054405981.1">
    <property type="nucleotide sequence ID" value="NZ_FOYA01000004.1"/>
</dbReference>
<dbReference type="PATRIC" id="fig|1202724.3.peg.387"/>
<accession>A0A0M8MG72</accession>
<organism evidence="1 2">
    <name type="scientific">Flavobacterium akiainvivens</name>
    <dbReference type="NCBI Taxonomy" id="1202724"/>
    <lineage>
        <taxon>Bacteria</taxon>
        <taxon>Pseudomonadati</taxon>
        <taxon>Bacteroidota</taxon>
        <taxon>Flavobacteriia</taxon>
        <taxon>Flavobacteriales</taxon>
        <taxon>Flavobacteriaceae</taxon>
        <taxon>Flavobacterium</taxon>
    </lineage>
</organism>
<sequence>MSQGTFNIIESFAVIRKNEFYIIGNLINGEVKEQWFVNIALNKGLSLTLRIASVEDVVITNDKSNYKLLVVNADEETLQLLLGLNIGSETATISIEGKD</sequence>
<evidence type="ECO:0000313" key="2">
    <source>
        <dbReference type="Proteomes" id="UP000037755"/>
    </source>
</evidence>
<proteinExistence type="predicted"/>
<comment type="caution">
    <text evidence="1">The sequence shown here is derived from an EMBL/GenBank/DDBJ whole genome shotgun (WGS) entry which is preliminary data.</text>
</comment>
<dbReference type="EMBL" id="LIYD01000005">
    <property type="protein sequence ID" value="KOS04928.1"/>
    <property type="molecule type" value="Genomic_DNA"/>
</dbReference>
<keyword evidence="2" id="KW-1185">Reference proteome</keyword>